<comment type="caution">
    <text evidence="8">The sequence shown here is derived from an EMBL/GenBank/DDBJ whole genome shotgun (WGS) entry which is preliminary data.</text>
</comment>
<sequence>MIRCLPEVLLALRTAARSCASVRTRKVRLAAFCAAGAVRLLVCSACPAPVVRVGSAALAGVTAKAASASAVAATPVVARTPVVLSADIAVCPSGRRAAHRGAPPVRATRTGGVTSRYGSRRTRVHLDEARLLLRSDLNAVASCSVRTGVTGRLHGVSDPDGAVPSLEDEDGVLAAYRQHGAEVYRFALRGLGDPGAAQDVTQETFVKAWRNAARYDPETASLRVWLFGIARNTMIDHVRASRARPWHTSLVDPPGMESAAGSVEDHADTVLDGWLVEEGMRRLAPHHREALVQTHLLGRPYDEVAAELSIPVGTLRSRVFYAMRALRSAMDEMGVSL</sequence>
<dbReference type="Pfam" id="PF04542">
    <property type="entry name" value="Sigma70_r2"/>
    <property type="match status" value="1"/>
</dbReference>
<dbReference type="Gene3D" id="1.10.10.10">
    <property type="entry name" value="Winged helix-like DNA-binding domain superfamily/Winged helix DNA-binding domain"/>
    <property type="match status" value="1"/>
</dbReference>
<dbReference type="Gene3D" id="1.10.1740.10">
    <property type="match status" value="1"/>
</dbReference>
<evidence type="ECO:0000259" key="6">
    <source>
        <dbReference type="Pfam" id="PF04542"/>
    </source>
</evidence>
<dbReference type="EMBL" id="JACXYY010000005">
    <property type="protein sequence ID" value="MBD3915494.1"/>
    <property type="molecule type" value="Genomic_DNA"/>
</dbReference>
<evidence type="ECO:0000256" key="4">
    <source>
        <dbReference type="ARBA" id="ARBA00023125"/>
    </source>
</evidence>
<keyword evidence="4" id="KW-0238">DNA-binding</keyword>
<dbReference type="InterPro" id="IPR013325">
    <property type="entry name" value="RNA_pol_sigma_r2"/>
</dbReference>
<evidence type="ECO:0000313" key="9">
    <source>
        <dbReference type="Proteomes" id="UP000649289"/>
    </source>
</evidence>
<dbReference type="InterPro" id="IPR013324">
    <property type="entry name" value="RNA_pol_sigma_r3/r4-like"/>
</dbReference>
<keyword evidence="5" id="KW-0804">Transcription</keyword>
<organism evidence="8 9">
    <name type="scientific">Nocardioides hwasunensis</name>
    <dbReference type="NCBI Taxonomy" id="397258"/>
    <lineage>
        <taxon>Bacteria</taxon>
        <taxon>Bacillati</taxon>
        <taxon>Actinomycetota</taxon>
        <taxon>Actinomycetes</taxon>
        <taxon>Propionibacteriales</taxon>
        <taxon>Nocardioidaceae</taxon>
        <taxon>Nocardioides</taxon>
    </lineage>
</organism>
<keyword evidence="2" id="KW-0805">Transcription regulation</keyword>
<dbReference type="InterPro" id="IPR013249">
    <property type="entry name" value="RNA_pol_sigma70_r4_t2"/>
</dbReference>
<evidence type="ECO:0000256" key="3">
    <source>
        <dbReference type="ARBA" id="ARBA00023082"/>
    </source>
</evidence>
<dbReference type="SUPFAM" id="SSF88659">
    <property type="entry name" value="Sigma3 and sigma4 domains of RNA polymerase sigma factors"/>
    <property type="match status" value="1"/>
</dbReference>
<reference evidence="8 9" key="1">
    <citation type="submission" date="2020-09" db="EMBL/GenBank/DDBJ databases">
        <title>novel species in genus Nocardioides.</title>
        <authorList>
            <person name="Zhang G."/>
        </authorList>
    </citation>
    <scope>NUCLEOTIDE SEQUENCE [LARGE SCALE GENOMIC DNA]</scope>
    <source>
        <strain evidence="8 9">19197</strain>
    </source>
</reference>
<evidence type="ECO:0000256" key="2">
    <source>
        <dbReference type="ARBA" id="ARBA00023015"/>
    </source>
</evidence>
<dbReference type="InterPro" id="IPR036388">
    <property type="entry name" value="WH-like_DNA-bd_sf"/>
</dbReference>
<gene>
    <name evidence="8" type="ORF">IEZ25_12800</name>
</gene>
<dbReference type="InterPro" id="IPR014284">
    <property type="entry name" value="RNA_pol_sigma-70_dom"/>
</dbReference>
<evidence type="ECO:0000256" key="5">
    <source>
        <dbReference type="ARBA" id="ARBA00023163"/>
    </source>
</evidence>
<name>A0ABR8MLU6_9ACTN</name>
<accession>A0ABR8MLU6</accession>
<dbReference type="NCBIfam" id="TIGR02937">
    <property type="entry name" value="sigma70-ECF"/>
    <property type="match status" value="1"/>
</dbReference>
<dbReference type="InterPro" id="IPR007627">
    <property type="entry name" value="RNA_pol_sigma70_r2"/>
</dbReference>
<dbReference type="Proteomes" id="UP000649289">
    <property type="component" value="Unassembled WGS sequence"/>
</dbReference>
<dbReference type="PANTHER" id="PTHR43133">
    <property type="entry name" value="RNA POLYMERASE ECF-TYPE SIGMA FACTO"/>
    <property type="match status" value="1"/>
</dbReference>
<dbReference type="PANTHER" id="PTHR43133:SF52">
    <property type="entry name" value="ECF RNA POLYMERASE SIGMA FACTOR SIGL"/>
    <property type="match status" value="1"/>
</dbReference>
<comment type="similarity">
    <text evidence="1">Belongs to the sigma-70 factor family. ECF subfamily.</text>
</comment>
<proteinExistence type="inferred from homology"/>
<feature type="domain" description="RNA polymerase sigma factor 70 region 4 type 2" evidence="7">
    <location>
        <begin position="277"/>
        <end position="326"/>
    </location>
</feature>
<keyword evidence="3" id="KW-0731">Sigma factor</keyword>
<dbReference type="SUPFAM" id="SSF88946">
    <property type="entry name" value="Sigma2 domain of RNA polymerase sigma factors"/>
    <property type="match status" value="1"/>
</dbReference>
<evidence type="ECO:0000313" key="8">
    <source>
        <dbReference type="EMBL" id="MBD3915494.1"/>
    </source>
</evidence>
<evidence type="ECO:0000259" key="7">
    <source>
        <dbReference type="Pfam" id="PF08281"/>
    </source>
</evidence>
<dbReference type="InterPro" id="IPR039425">
    <property type="entry name" value="RNA_pol_sigma-70-like"/>
</dbReference>
<dbReference type="CDD" id="cd06171">
    <property type="entry name" value="Sigma70_r4"/>
    <property type="match status" value="1"/>
</dbReference>
<evidence type="ECO:0000256" key="1">
    <source>
        <dbReference type="ARBA" id="ARBA00010641"/>
    </source>
</evidence>
<feature type="domain" description="RNA polymerase sigma-70 region 2" evidence="6">
    <location>
        <begin position="176"/>
        <end position="242"/>
    </location>
</feature>
<keyword evidence="9" id="KW-1185">Reference proteome</keyword>
<protein>
    <submittedName>
        <fullName evidence="8">Sigma-70 family RNA polymerase sigma factor</fullName>
    </submittedName>
</protein>
<dbReference type="Pfam" id="PF08281">
    <property type="entry name" value="Sigma70_r4_2"/>
    <property type="match status" value="1"/>
</dbReference>